<dbReference type="Gene3D" id="3.20.20.60">
    <property type="entry name" value="Phosphoenolpyruvate-binding domains"/>
    <property type="match status" value="1"/>
</dbReference>
<dbReference type="Proteomes" id="UP000199245">
    <property type="component" value="Unassembled WGS sequence"/>
</dbReference>
<gene>
    <name evidence="1" type="ORF">SAMN05216337_106828</name>
</gene>
<protein>
    <submittedName>
        <fullName evidence="1">2-Methylisocitrate lyase, PEP mutase family</fullName>
    </submittedName>
</protein>
<dbReference type="EMBL" id="FMZW01000068">
    <property type="protein sequence ID" value="SDF69313.1"/>
    <property type="molecule type" value="Genomic_DNA"/>
</dbReference>
<dbReference type="InterPro" id="IPR040442">
    <property type="entry name" value="Pyrv_kinase-like_dom_sf"/>
</dbReference>
<dbReference type="AlphaFoldDB" id="A0A1G7N5J9"/>
<dbReference type="PANTHER" id="PTHR42905:SF16">
    <property type="entry name" value="CARBOXYPHOSPHONOENOLPYRUVATE PHOSPHONOMUTASE-LIKE PROTEIN (AFU_ORTHOLOGUE AFUA_5G07230)"/>
    <property type="match status" value="1"/>
</dbReference>
<dbReference type="RefSeq" id="WP_092090085.1">
    <property type="nucleotide sequence ID" value="NZ_FMZW01000068.1"/>
</dbReference>
<name>A0A1G7N5J9_9BRAD</name>
<reference evidence="1 2" key="1">
    <citation type="submission" date="2016-10" db="EMBL/GenBank/DDBJ databases">
        <authorList>
            <person name="de Groot N.N."/>
        </authorList>
    </citation>
    <scope>NUCLEOTIDE SEQUENCE [LARGE SCALE GENOMIC DNA]</scope>
    <source>
        <strain evidence="1 2">R5</strain>
    </source>
</reference>
<dbReference type="InterPro" id="IPR039556">
    <property type="entry name" value="ICL/PEPM"/>
</dbReference>
<dbReference type="CDD" id="cd00377">
    <property type="entry name" value="ICL_PEPM"/>
    <property type="match status" value="1"/>
</dbReference>
<evidence type="ECO:0000313" key="1">
    <source>
        <dbReference type="EMBL" id="SDF69313.1"/>
    </source>
</evidence>
<dbReference type="PANTHER" id="PTHR42905">
    <property type="entry name" value="PHOSPHOENOLPYRUVATE CARBOXYLASE"/>
    <property type="match status" value="1"/>
</dbReference>
<evidence type="ECO:0000313" key="2">
    <source>
        <dbReference type="Proteomes" id="UP000199245"/>
    </source>
</evidence>
<proteinExistence type="predicted"/>
<dbReference type="SUPFAM" id="SSF51621">
    <property type="entry name" value="Phosphoenolpyruvate/pyruvate domain"/>
    <property type="match status" value="1"/>
</dbReference>
<dbReference type="Pfam" id="PF13714">
    <property type="entry name" value="PEP_mutase"/>
    <property type="match status" value="1"/>
</dbReference>
<accession>A0A1G7N5J9</accession>
<dbReference type="InterPro" id="IPR015813">
    <property type="entry name" value="Pyrv/PenolPyrv_kinase-like_dom"/>
</dbReference>
<dbReference type="GO" id="GO:0016829">
    <property type="term" value="F:lyase activity"/>
    <property type="evidence" value="ECO:0007669"/>
    <property type="project" value="UniProtKB-KW"/>
</dbReference>
<keyword evidence="1" id="KW-0456">Lyase</keyword>
<sequence>MDATTQQQYAEAFHRLHKQGDPIVLFNAWDVATAKAIAKASPAVATSSGAVASALGYADGENAPLDIVEGLVSRMTASVPVPVSIDLEAGYGDTPDAAAHSAAMILKAGAIGINIEDGLVGGKRQLVAPEQHAAKIRAVRDAAQKLGVHLFINARTDPFLLKFGSPEQCLDEAARRATVYADAGADGIFVPGLSDLALIERLVQLTPLPVNIMVTQGVPEIGELARAGVRRVSLGPWPMMAAMRVIGQAAAAVATSKQYGTFLQPDS</sequence>
<organism evidence="1 2">
    <name type="scientific">Bradyrhizobium brasilense</name>
    <dbReference type="NCBI Taxonomy" id="1419277"/>
    <lineage>
        <taxon>Bacteria</taxon>
        <taxon>Pseudomonadati</taxon>
        <taxon>Pseudomonadota</taxon>
        <taxon>Alphaproteobacteria</taxon>
        <taxon>Hyphomicrobiales</taxon>
        <taxon>Nitrobacteraceae</taxon>
        <taxon>Bradyrhizobium</taxon>
    </lineage>
</organism>